<dbReference type="InterPro" id="IPR036097">
    <property type="entry name" value="HisK_dim/P_sf"/>
</dbReference>
<dbReference type="Gene3D" id="3.30.565.10">
    <property type="entry name" value="Histidine kinase-like ATPase, C-terminal domain"/>
    <property type="match status" value="1"/>
</dbReference>
<feature type="domain" description="HAMP" evidence="15">
    <location>
        <begin position="153"/>
        <end position="205"/>
    </location>
</feature>
<feature type="domain" description="Histidine kinase" evidence="14">
    <location>
        <begin position="213"/>
        <end position="425"/>
    </location>
</feature>
<comment type="caution">
    <text evidence="16">The sequence shown here is derived from an EMBL/GenBank/DDBJ whole genome shotgun (WGS) entry which is preliminary data.</text>
</comment>
<dbReference type="PRINTS" id="PR00344">
    <property type="entry name" value="BCTRLSENSOR"/>
</dbReference>
<dbReference type="SMART" id="SM00387">
    <property type="entry name" value="HATPase_c"/>
    <property type="match status" value="1"/>
</dbReference>
<organism evidence="16 17">
    <name type="scientific">Noviherbaspirillum album</name>
    <dbReference type="NCBI Taxonomy" id="3080276"/>
    <lineage>
        <taxon>Bacteria</taxon>
        <taxon>Pseudomonadati</taxon>
        <taxon>Pseudomonadota</taxon>
        <taxon>Betaproteobacteria</taxon>
        <taxon>Burkholderiales</taxon>
        <taxon>Oxalobacteraceae</taxon>
        <taxon>Noviherbaspirillum</taxon>
    </lineage>
</organism>
<dbReference type="Proteomes" id="UP001352263">
    <property type="component" value="Unassembled WGS sequence"/>
</dbReference>
<evidence type="ECO:0000256" key="1">
    <source>
        <dbReference type="ARBA" id="ARBA00000085"/>
    </source>
</evidence>
<keyword evidence="4" id="KW-0597">Phosphoprotein</keyword>
<evidence type="ECO:0000256" key="5">
    <source>
        <dbReference type="ARBA" id="ARBA00022679"/>
    </source>
</evidence>
<comment type="subcellular location">
    <subcellularLocation>
        <location evidence="2">Membrane</location>
        <topology evidence="2">Multi-pass membrane protein</topology>
    </subcellularLocation>
</comment>
<keyword evidence="17" id="KW-1185">Reference proteome</keyword>
<evidence type="ECO:0000256" key="8">
    <source>
        <dbReference type="ARBA" id="ARBA00022777"/>
    </source>
</evidence>
<keyword evidence="7" id="KW-0547">Nucleotide-binding</keyword>
<evidence type="ECO:0000256" key="7">
    <source>
        <dbReference type="ARBA" id="ARBA00022741"/>
    </source>
</evidence>
<dbReference type="PROSITE" id="PS50109">
    <property type="entry name" value="HIS_KIN"/>
    <property type="match status" value="1"/>
</dbReference>
<reference evidence="16 17" key="1">
    <citation type="submission" date="2023-10" db="EMBL/GenBank/DDBJ databases">
        <title>Noviherbaspirillum sp. CPCC 100848 genome assembly.</title>
        <authorList>
            <person name="Li X.Y."/>
            <person name="Fang X.M."/>
        </authorList>
    </citation>
    <scope>NUCLEOTIDE SEQUENCE [LARGE SCALE GENOMIC DNA]</scope>
    <source>
        <strain evidence="16 17">CPCC 100848</strain>
    </source>
</reference>
<keyword evidence="11" id="KW-0902">Two-component regulatory system</keyword>
<evidence type="ECO:0000256" key="4">
    <source>
        <dbReference type="ARBA" id="ARBA00022553"/>
    </source>
</evidence>
<sequence>MFLVLAAIATAVAIGYLTYRETLEQNKRLIDYQLRQTALSLRDQGSVDDWQPDFLDDEKNDVVVQIWTIKGNVLYMSHPGIALPDRAIIGFENVQAGGQHWRVYSMRGRDRIIQVAQPYQIRHDLAASAALHSLRPLIAFAPLMALLVWLTVGKAMRPLRRLEREVTSRGARSLDPVSEKDLPSEIVPVVQALNSLLAKLKQAFDGQRAFVADAAHELRSPLTALKLQLHLLASARNEADKASALCTLNEGVDRASRLIEQLLTAARTEYSENSYQEESVNLAEMMRRVIAELFVLAQNRNIDIGMDAPDTLDVRGDAGQIYILIRNLLDNAVRYTPENGSVQAKVETSGDKACLTVDDSGPGIPAEERKRVFRRFYRSQGTAQSGNGLGLSIVKNIVHQHRATIEFGDSALGGLQVKVCFRAITYSQGGAAKPPVQQIVHETR</sequence>
<dbReference type="SUPFAM" id="SSF47384">
    <property type="entry name" value="Homodimeric domain of signal transducing histidine kinase"/>
    <property type="match status" value="1"/>
</dbReference>
<keyword evidence="6 13" id="KW-0812">Transmembrane</keyword>
<evidence type="ECO:0000313" key="17">
    <source>
        <dbReference type="Proteomes" id="UP001352263"/>
    </source>
</evidence>
<evidence type="ECO:0000256" key="6">
    <source>
        <dbReference type="ARBA" id="ARBA00022692"/>
    </source>
</evidence>
<dbReference type="InterPro" id="IPR005467">
    <property type="entry name" value="His_kinase_dom"/>
</dbReference>
<keyword evidence="10 13" id="KW-1133">Transmembrane helix</keyword>
<dbReference type="PROSITE" id="PS50885">
    <property type="entry name" value="HAMP"/>
    <property type="match status" value="1"/>
</dbReference>
<dbReference type="InterPro" id="IPR050428">
    <property type="entry name" value="TCS_sensor_his_kinase"/>
</dbReference>
<name>A0ABU6JHQ3_9BURK</name>
<keyword evidence="5" id="KW-0808">Transferase</keyword>
<dbReference type="Gene3D" id="1.10.287.130">
    <property type="match status" value="1"/>
</dbReference>
<dbReference type="InterPro" id="IPR003660">
    <property type="entry name" value="HAMP_dom"/>
</dbReference>
<dbReference type="CDD" id="cd00082">
    <property type="entry name" value="HisKA"/>
    <property type="match status" value="1"/>
</dbReference>
<keyword evidence="9 16" id="KW-0067">ATP-binding</keyword>
<dbReference type="EC" id="2.7.13.3" evidence="3"/>
<dbReference type="PANTHER" id="PTHR45436">
    <property type="entry name" value="SENSOR HISTIDINE KINASE YKOH"/>
    <property type="match status" value="1"/>
</dbReference>
<dbReference type="SMART" id="SM00388">
    <property type="entry name" value="HisKA"/>
    <property type="match status" value="1"/>
</dbReference>
<evidence type="ECO:0000259" key="15">
    <source>
        <dbReference type="PROSITE" id="PS50885"/>
    </source>
</evidence>
<dbReference type="InterPro" id="IPR036890">
    <property type="entry name" value="HATPase_C_sf"/>
</dbReference>
<evidence type="ECO:0000259" key="14">
    <source>
        <dbReference type="PROSITE" id="PS50109"/>
    </source>
</evidence>
<dbReference type="GO" id="GO:0005524">
    <property type="term" value="F:ATP binding"/>
    <property type="evidence" value="ECO:0007669"/>
    <property type="project" value="UniProtKB-KW"/>
</dbReference>
<feature type="transmembrane region" description="Helical" evidence="13">
    <location>
        <begin position="134"/>
        <end position="152"/>
    </location>
</feature>
<proteinExistence type="predicted"/>
<protein>
    <recommendedName>
        <fullName evidence="3">histidine kinase</fullName>
        <ecNumber evidence="3">2.7.13.3</ecNumber>
    </recommendedName>
</protein>
<dbReference type="Pfam" id="PF00512">
    <property type="entry name" value="HisKA"/>
    <property type="match status" value="1"/>
</dbReference>
<gene>
    <name evidence="16" type="ORF">RY831_28900</name>
</gene>
<evidence type="ECO:0000256" key="13">
    <source>
        <dbReference type="SAM" id="Phobius"/>
    </source>
</evidence>
<evidence type="ECO:0000313" key="16">
    <source>
        <dbReference type="EMBL" id="MEC4723182.1"/>
    </source>
</evidence>
<accession>A0ABU6JHQ3</accession>
<dbReference type="EMBL" id="JAWIIV010000045">
    <property type="protein sequence ID" value="MEC4723182.1"/>
    <property type="molecule type" value="Genomic_DNA"/>
</dbReference>
<dbReference type="PANTHER" id="PTHR45436:SF14">
    <property type="entry name" value="SENSOR PROTEIN QSEC"/>
    <property type="match status" value="1"/>
</dbReference>
<dbReference type="InterPro" id="IPR003661">
    <property type="entry name" value="HisK_dim/P_dom"/>
</dbReference>
<keyword evidence="12 13" id="KW-0472">Membrane</keyword>
<evidence type="ECO:0000256" key="2">
    <source>
        <dbReference type="ARBA" id="ARBA00004141"/>
    </source>
</evidence>
<dbReference type="Pfam" id="PF02518">
    <property type="entry name" value="HATPase_c"/>
    <property type="match status" value="1"/>
</dbReference>
<comment type="catalytic activity">
    <reaction evidence="1">
        <text>ATP + protein L-histidine = ADP + protein N-phospho-L-histidine.</text>
        <dbReference type="EC" id="2.7.13.3"/>
    </reaction>
</comment>
<evidence type="ECO:0000256" key="9">
    <source>
        <dbReference type="ARBA" id="ARBA00022840"/>
    </source>
</evidence>
<dbReference type="InterPro" id="IPR004358">
    <property type="entry name" value="Sig_transdc_His_kin-like_C"/>
</dbReference>
<dbReference type="RefSeq" id="WP_326509803.1">
    <property type="nucleotide sequence ID" value="NZ_JAWIIV010000045.1"/>
</dbReference>
<evidence type="ECO:0000256" key="12">
    <source>
        <dbReference type="ARBA" id="ARBA00023136"/>
    </source>
</evidence>
<evidence type="ECO:0000256" key="3">
    <source>
        <dbReference type="ARBA" id="ARBA00012438"/>
    </source>
</evidence>
<evidence type="ECO:0000256" key="11">
    <source>
        <dbReference type="ARBA" id="ARBA00023012"/>
    </source>
</evidence>
<evidence type="ECO:0000256" key="10">
    <source>
        <dbReference type="ARBA" id="ARBA00022989"/>
    </source>
</evidence>
<dbReference type="InterPro" id="IPR003594">
    <property type="entry name" value="HATPase_dom"/>
</dbReference>
<dbReference type="SUPFAM" id="SSF55874">
    <property type="entry name" value="ATPase domain of HSP90 chaperone/DNA topoisomerase II/histidine kinase"/>
    <property type="match status" value="1"/>
</dbReference>
<keyword evidence="8" id="KW-0418">Kinase</keyword>